<evidence type="ECO:0000256" key="4">
    <source>
        <dbReference type="ARBA" id="ARBA00022679"/>
    </source>
</evidence>
<evidence type="ECO:0000256" key="6">
    <source>
        <dbReference type="ARBA" id="ARBA00022827"/>
    </source>
</evidence>
<dbReference type="Pfam" id="PF02424">
    <property type="entry name" value="ApbE"/>
    <property type="match status" value="1"/>
</dbReference>
<keyword evidence="7 10" id="KW-0460">Magnesium</keyword>
<keyword evidence="4 10" id="KW-0808">Transferase</keyword>
<gene>
    <name evidence="12" type="ORF">A9D12_08245</name>
</gene>
<evidence type="ECO:0000256" key="5">
    <source>
        <dbReference type="ARBA" id="ARBA00022723"/>
    </source>
</evidence>
<evidence type="ECO:0000256" key="11">
    <source>
        <dbReference type="PIRSR" id="PIRSR006268-2"/>
    </source>
</evidence>
<evidence type="ECO:0000256" key="8">
    <source>
        <dbReference type="ARBA" id="ARBA00031306"/>
    </source>
</evidence>
<comment type="catalytic activity">
    <reaction evidence="9 10">
        <text>L-threonyl-[protein] + FAD = FMN-L-threonyl-[protein] + AMP + H(+)</text>
        <dbReference type="Rhea" id="RHEA:36847"/>
        <dbReference type="Rhea" id="RHEA-COMP:11060"/>
        <dbReference type="Rhea" id="RHEA-COMP:11061"/>
        <dbReference type="ChEBI" id="CHEBI:15378"/>
        <dbReference type="ChEBI" id="CHEBI:30013"/>
        <dbReference type="ChEBI" id="CHEBI:57692"/>
        <dbReference type="ChEBI" id="CHEBI:74257"/>
        <dbReference type="ChEBI" id="CHEBI:456215"/>
        <dbReference type="EC" id="2.7.1.180"/>
    </reaction>
</comment>
<feature type="binding site" evidence="11">
    <location>
        <position position="247"/>
    </location>
    <ligand>
        <name>Mg(2+)</name>
        <dbReference type="ChEBI" id="CHEBI:18420"/>
    </ligand>
</feature>
<protein>
    <recommendedName>
        <fullName evidence="2 10">FAD:protein FMN transferase</fullName>
        <ecNumber evidence="1 10">2.7.1.180</ecNumber>
    </recommendedName>
    <alternativeName>
        <fullName evidence="8 10">Flavin transferase</fullName>
    </alternativeName>
</protein>
<dbReference type="GO" id="GO:0046872">
    <property type="term" value="F:metal ion binding"/>
    <property type="evidence" value="ECO:0007669"/>
    <property type="project" value="UniProtKB-UniRule"/>
</dbReference>
<name>A0A192D8M2_9SPHN</name>
<dbReference type="OrthoDB" id="9778595at2"/>
<comment type="similarity">
    <text evidence="10">Belongs to the ApbE family.</text>
</comment>
<dbReference type="InterPro" id="IPR003374">
    <property type="entry name" value="ApbE-like_sf"/>
</dbReference>
<dbReference type="InterPro" id="IPR024932">
    <property type="entry name" value="ApbE"/>
</dbReference>
<dbReference type="Proteomes" id="UP000078263">
    <property type="component" value="Chromosome"/>
</dbReference>
<feature type="binding site" evidence="11">
    <location>
        <position position="251"/>
    </location>
    <ligand>
        <name>Mg(2+)</name>
        <dbReference type="ChEBI" id="CHEBI:18420"/>
    </ligand>
</feature>
<feature type="binding site" evidence="11">
    <location>
        <position position="142"/>
    </location>
    <ligand>
        <name>Mg(2+)</name>
        <dbReference type="ChEBI" id="CHEBI:18420"/>
    </ligand>
</feature>
<comment type="cofactor">
    <cofactor evidence="11">
        <name>Mg(2+)</name>
        <dbReference type="ChEBI" id="CHEBI:18420"/>
    </cofactor>
    <cofactor evidence="11">
        <name>Mn(2+)</name>
        <dbReference type="ChEBI" id="CHEBI:29035"/>
    </cofactor>
    <text evidence="11">Magnesium. Can also use manganese.</text>
</comment>
<dbReference type="EMBL" id="CP016033">
    <property type="protein sequence ID" value="ANK14212.1"/>
    <property type="molecule type" value="Genomic_DNA"/>
</dbReference>
<keyword evidence="13" id="KW-1185">Reference proteome</keyword>
<dbReference type="SUPFAM" id="SSF143631">
    <property type="entry name" value="ApbE-like"/>
    <property type="match status" value="1"/>
</dbReference>
<evidence type="ECO:0000256" key="2">
    <source>
        <dbReference type="ARBA" id="ARBA00016337"/>
    </source>
</evidence>
<dbReference type="KEGG" id="pns:A9D12_08245"/>
<dbReference type="EC" id="2.7.1.180" evidence="1 10"/>
<dbReference type="PANTHER" id="PTHR30040:SF2">
    <property type="entry name" value="FAD:PROTEIN FMN TRANSFERASE"/>
    <property type="match status" value="1"/>
</dbReference>
<dbReference type="STRING" id="1112.A9D12_08245"/>
<accession>A0A192D8M2</accession>
<evidence type="ECO:0000256" key="9">
    <source>
        <dbReference type="ARBA" id="ARBA00048540"/>
    </source>
</evidence>
<evidence type="ECO:0000256" key="7">
    <source>
        <dbReference type="ARBA" id="ARBA00022842"/>
    </source>
</evidence>
<evidence type="ECO:0000313" key="12">
    <source>
        <dbReference type="EMBL" id="ANK14212.1"/>
    </source>
</evidence>
<evidence type="ECO:0000256" key="10">
    <source>
        <dbReference type="PIRNR" id="PIRNR006268"/>
    </source>
</evidence>
<keyword evidence="3 10" id="KW-0285">Flavoprotein</keyword>
<evidence type="ECO:0000313" key="13">
    <source>
        <dbReference type="Proteomes" id="UP000078263"/>
    </source>
</evidence>
<evidence type="ECO:0000256" key="1">
    <source>
        <dbReference type="ARBA" id="ARBA00011955"/>
    </source>
</evidence>
<dbReference type="PANTHER" id="PTHR30040">
    <property type="entry name" value="THIAMINE BIOSYNTHESIS LIPOPROTEIN APBE"/>
    <property type="match status" value="1"/>
</dbReference>
<organism evidence="12 13">
    <name type="scientific">Erythrobacter neustonensis</name>
    <dbReference type="NCBI Taxonomy" id="1112"/>
    <lineage>
        <taxon>Bacteria</taxon>
        <taxon>Pseudomonadati</taxon>
        <taxon>Pseudomonadota</taxon>
        <taxon>Alphaproteobacteria</taxon>
        <taxon>Sphingomonadales</taxon>
        <taxon>Erythrobacteraceae</taxon>
        <taxon>Erythrobacter/Porphyrobacter group</taxon>
        <taxon>Erythrobacter</taxon>
    </lineage>
</organism>
<dbReference type="PIRSF" id="PIRSF006268">
    <property type="entry name" value="ApbE"/>
    <property type="match status" value="1"/>
</dbReference>
<keyword evidence="6 10" id="KW-0274">FAD</keyword>
<proteinExistence type="inferred from homology"/>
<reference evidence="12 13" key="1">
    <citation type="submission" date="2016-05" db="EMBL/GenBank/DDBJ databases">
        <title>Compelete Genome Sequence of Bacteriochlorophyll-Synthesizing Bacterium Porphyrobacter neustonensis DSM 9434.</title>
        <authorList>
            <person name="Shi X.-L."/>
            <person name="Wu Y.-H."/>
            <person name="Cheng H."/>
            <person name="Xu L."/>
            <person name="Zhang X.-Q."/>
            <person name="Wang C.-S."/>
            <person name="Xu X.-W."/>
        </authorList>
    </citation>
    <scope>NUCLEOTIDE SEQUENCE [LARGE SCALE GENOMIC DNA]</scope>
    <source>
        <strain evidence="12 13">DSM 9434</strain>
    </source>
</reference>
<dbReference type="AlphaFoldDB" id="A0A192D8M2"/>
<evidence type="ECO:0000256" key="3">
    <source>
        <dbReference type="ARBA" id="ARBA00022630"/>
    </source>
</evidence>
<dbReference type="GO" id="GO:0016740">
    <property type="term" value="F:transferase activity"/>
    <property type="evidence" value="ECO:0007669"/>
    <property type="project" value="UniProtKB-UniRule"/>
</dbReference>
<dbReference type="Gene3D" id="3.10.520.10">
    <property type="entry name" value="ApbE-like domains"/>
    <property type="match status" value="1"/>
</dbReference>
<keyword evidence="5 10" id="KW-0479">Metal-binding</keyword>
<sequence>MGTTWSVQAALSGGHAAGEAALTEAVTARLAAICAQMSHWDNASLLSHFNTAPAGSTITLPRDFAQVMAGALAVARVSGGAFDPALGRLTDLWGLGPNPAPAPPSLAALTQARAACGWHRLAFDPASATLHQPGGVWLDLSGIAKGFAVDAVVDLLAARGVRHALVEIGGECAGRGLRPDGDPWWVDLEAPPAASLPGLRAALHGLAVATSGDYLRGAHTLDPVTGQPLIGSVTAVSVLHPSCMQADAWATALGAAPLPRAQQLATAHALAARMVLRSGEEWLSPALQAML</sequence>